<name>A0A224XFQ9_9HEMI</name>
<sequence length="328" mass="38722">MMAAILILSVISQLILTITMAGQVATSKDQYDPDQLNYFLAHFLYQIDNDCQHTSVCEDEKEEYDYVKNKFLNLQNLATKLYDPTENHEEIMERIDSIVKQVENGSFNKSRQAKQRLGQNSLSNFTKSLKKQENSTEELAKLILEKYFNEFLEAIKYKNYQFAVIKFLSIKNETMARDFVKSIYKTLDNVDCLLKFTDYLNDMNKKLFIYRALFEAVSYKITSLIEICKLFKIRMKLYYNTVDKMPNELQTVANKLLRELDKRIEIWLTLFTVQLNQDLIVKIKYHSKLYGPVDYVHNITYPKIDRKQLNRLTSVLSCYPLQCKLNKI</sequence>
<protein>
    <submittedName>
        <fullName evidence="2">Putative secreted protein</fullName>
    </submittedName>
</protein>
<evidence type="ECO:0000256" key="1">
    <source>
        <dbReference type="SAM" id="SignalP"/>
    </source>
</evidence>
<dbReference type="AlphaFoldDB" id="A0A224XFQ9"/>
<proteinExistence type="predicted"/>
<evidence type="ECO:0000313" key="2">
    <source>
        <dbReference type="EMBL" id="JAW11317.1"/>
    </source>
</evidence>
<feature type="signal peptide" evidence="1">
    <location>
        <begin position="1"/>
        <end position="17"/>
    </location>
</feature>
<dbReference type="EMBL" id="GFTR01005109">
    <property type="protein sequence ID" value="JAW11317.1"/>
    <property type="molecule type" value="Transcribed_RNA"/>
</dbReference>
<keyword evidence="1" id="KW-0732">Signal</keyword>
<organism evidence="2">
    <name type="scientific">Panstrongylus lignarius</name>
    <dbReference type="NCBI Taxonomy" id="156445"/>
    <lineage>
        <taxon>Eukaryota</taxon>
        <taxon>Metazoa</taxon>
        <taxon>Ecdysozoa</taxon>
        <taxon>Arthropoda</taxon>
        <taxon>Hexapoda</taxon>
        <taxon>Insecta</taxon>
        <taxon>Pterygota</taxon>
        <taxon>Neoptera</taxon>
        <taxon>Paraneoptera</taxon>
        <taxon>Hemiptera</taxon>
        <taxon>Heteroptera</taxon>
        <taxon>Panheteroptera</taxon>
        <taxon>Cimicomorpha</taxon>
        <taxon>Reduviidae</taxon>
        <taxon>Triatominae</taxon>
        <taxon>Panstrongylus</taxon>
    </lineage>
</organism>
<accession>A0A224XFQ9</accession>
<reference evidence="2" key="1">
    <citation type="journal article" date="2018" name="PLoS Negl. Trop. Dis.">
        <title>An insight into the salivary gland and fat body transcriptome of Panstrongylus lignarius (Hemiptera: Heteroptera), the main vector of Chagas disease in Peru.</title>
        <authorList>
            <person name="Nevoa J.C."/>
            <person name="Mendes M.T."/>
            <person name="da Silva M.V."/>
            <person name="Soares S.C."/>
            <person name="Oliveira C.J.F."/>
            <person name="Ribeiro J.M.C."/>
        </authorList>
    </citation>
    <scope>NUCLEOTIDE SEQUENCE</scope>
</reference>
<feature type="chain" id="PRO_5012217477" evidence="1">
    <location>
        <begin position="18"/>
        <end position="328"/>
    </location>
</feature>